<dbReference type="Gene3D" id="2.60.120.620">
    <property type="entry name" value="q2cbj1_9rhob like domain"/>
    <property type="match status" value="1"/>
</dbReference>
<evidence type="ECO:0000313" key="4">
    <source>
        <dbReference type="Proteomes" id="UP000815677"/>
    </source>
</evidence>
<protein>
    <recommendedName>
        <fullName evidence="2">Prolyl 4-hydroxylase alpha subunit Fe(2+) 2OG dioxygenase domain-containing protein</fullName>
    </recommendedName>
</protein>
<accession>A0ABQ0L0G3</accession>
<dbReference type="Pfam" id="PF13640">
    <property type="entry name" value="2OG-FeII_Oxy_3"/>
    <property type="match status" value="1"/>
</dbReference>
<dbReference type="PANTHER" id="PTHR33099">
    <property type="entry name" value="FE2OG DIOXYGENASE DOMAIN-CONTAINING PROTEIN"/>
    <property type="match status" value="1"/>
</dbReference>
<dbReference type="EMBL" id="DF839448">
    <property type="protein sequence ID" value="GAT43914.1"/>
    <property type="molecule type" value="Genomic_DNA"/>
</dbReference>
<gene>
    <name evidence="3" type="ORF">MCHLO_01574</name>
</gene>
<organism evidence="3 4">
    <name type="scientific">Mycena chlorophos</name>
    <name type="common">Agaric fungus</name>
    <name type="synonym">Agaricus chlorophos</name>
    <dbReference type="NCBI Taxonomy" id="658473"/>
    <lineage>
        <taxon>Eukaryota</taxon>
        <taxon>Fungi</taxon>
        <taxon>Dikarya</taxon>
        <taxon>Basidiomycota</taxon>
        <taxon>Agaricomycotina</taxon>
        <taxon>Agaricomycetes</taxon>
        <taxon>Agaricomycetidae</taxon>
        <taxon>Agaricales</taxon>
        <taxon>Marasmiineae</taxon>
        <taxon>Mycenaceae</taxon>
        <taxon>Mycena</taxon>
    </lineage>
</organism>
<sequence length="460" mass="49967">MPPKRKAPAATAKDHLDVLRKSLQQSTPWTSGVLDVRGDDLSLFYKYGKGEREARLLNLEGATDEHLDELAAACQPATFGRGQEDVLDENYRKAGKLDCANFASSLDIAWLQVIDAISPDLLDGRDDADNKIIRPELYKLNVYGPGSFFKSHKDTPRSKDMIGSLVIVFPTTHEGGELSLTHGDESSTFDSASDLADKKTSIAYVAFFSDVMHKVEKVTSGYRVTLTYNLFLVDRPDSRLVPARQPSAAETACEAALRALVADPTFLPAGGILGFGLAHQYPIPRGPRDPQTLKHVLTILKGADARMHGVASRVGLETSLYLVYDTGRWEGNGHCVGTSEVVDLEGVWDEGGESVQALEQAGEHLRTATESESGAGKKKKAPAKGRSKKAKRDSSGDEEEESEDEGDKERTAVHWVTKLRTINRAASAYVAMGNEADLAHHYGDAALFVRFPAAADRGAL</sequence>
<evidence type="ECO:0000259" key="2">
    <source>
        <dbReference type="Pfam" id="PF13640"/>
    </source>
</evidence>
<feature type="domain" description="Prolyl 4-hydroxylase alpha subunit Fe(2+) 2OG dioxygenase" evidence="2">
    <location>
        <begin position="139"/>
        <end position="229"/>
    </location>
</feature>
<feature type="compositionally biased region" description="Basic residues" evidence="1">
    <location>
        <begin position="376"/>
        <end position="391"/>
    </location>
</feature>
<evidence type="ECO:0000313" key="3">
    <source>
        <dbReference type="EMBL" id="GAT43914.1"/>
    </source>
</evidence>
<keyword evidence="4" id="KW-1185">Reference proteome</keyword>
<reference evidence="3" key="1">
    <citation type="submission" date="2014-09" db="EMBL/GenBank/DDBJ databases">
        <title>Genome sequence of the luminous mushroom Mycena chlorophos for searching fungal bioluminescence genes.</title>
        <authorList>
            <person name="Tanaka Y."/>
            <person name="Kasuga D."/>
            <person name="Oba Y."/>
            <person name="Hase S."/>
            <person name="Sato K."/>
            <person name="Oba Y."/>
            <person name="Sakakibara Y."/>
        </authorList>
    </citation>
    <scope>NUCLEOTIDE SEQUENCE</scope>
</reference>
<name>A0ABQ0L0G3_MYCCL</name>
<evidence type="ECO:0000256" key="1">
    <source>
        <dbReference type="SAM" id="MobiDB-lite"/>
    </source>
</evidence>
<dbReference type="PANTHER" id="PTHR33099:SF14">
    <property type="entry name" value="PROLYL 4-HYDROXYLASE ALPHA SUBUNIT FE(2+) 2OG DIOXYGENASE DOMAIN-CONTAINING PROTEIN"/>
    <property type="match status" value="1"/>
</dbReference>
<dbReference type="InterPro" id="IPR044862">
    <property type="entry name" value="Pro_4_hyd_alph_FE2OG_OXY"/>
</dbReference>
<feature type="region of interest" description="Disordered" evidence="1">
    <location>
        <begin position="364"/>
        <end position="410"/>
    </location>
</feature>
<dbReference type="Proteomes" id="UP000815677">
    <property type="component" value="Unassembled WGS sequence"/>
</dbReference>
<feature type="compositionally biased region" description="Acidic residues" evidence="1">
    <location>
        <begin position="396"/>
        <end position="406"/>
    </location>
</feature>
<proteinExistence type="predicted"/>